<accession>A0ABW5IL98</accession>
<reference evidence="2" key="1">
    <citation type="journal article" date="2019" name="Int. J. Syst. Evol. Microbiol.">
        <title>The Global Catalogue of Microorganisms (GCM) 10K type strain sequencing project: providing services to taxonomists for standard genome sequencing and annotation.</title>
        <authorList>
            <consortium name="The Broad Institute Genomics Platform"/>
            <consortium name="The Broad Institute Genome Sequencing Center for Infectious Disease"/>
            <person name="Wu L."/>
            <person name="Ma J."/>
        </authorList>
    </citation>
    <scope>NUCLEOTIDE SEQUENCE [LARGE SCALE GENOMIC DNA]</scope>
    <source>
        <strain evidence="2">KCTC 42498</strain>
    </source>
</reference>
<protein>
    <submittedName>
        <fullName evidence="1">DUF5715 family protein</fullName>
    </submittedName>
</protein>
<dbReference type="InterPro" id="IPR043769">
    <property type="entry name" value="DUF5715"/>
</dbReference>
<organism evidence="1 2">
    <name type="scientific">Pontibacter locisalis</name>
    <dbReference type="NCBI Taxonomy" id="1719035"/>
    <lineage>
        <taxon>Bacteria</taxon>
        <taxon>Pseudomonadati</taxon>
        <taxon>Bacteroidota</taxon>
        <taxon>Cytophagia</taxon>
        <taxon>Cytophagales</taxon>
        <taxon>Hymenobacteraceae</taxon>
        <taxon>Pontibacter</taxon>
    </lineage>
</organism>
<name>A0ABW5IL98_9BACT</name>
<sequence length="221" mass="25338">MKKYRNILLLAIFVVILTGLLAFPLRYKIKRKIRYLAGRSVSLLYGRTSSCDNCATLFDDKVAVHEQAYQTEGILPQTNDAGLEALLANETLIELSSNQFYNVRDFNHSKPYLLPKALKFIDTLAYTYHAKSRENRLTYFPFTISSGTRSVASVERLMKQNSNSIRNSSHLKGKTFDVSYTSFDKNEEQRVAFIAALDQLRKEGRCYVKYERNGTLHITVI</sequence>
<evidence type="ECO:0000313" key="2">
    <source>
        <dbReference type="Proteomes" id="UP001597544"/>
    </source>
</evidence>
<evidence type="ECO:0000313" key="1">
    <source>
        <dbReference type="EMBL" id="MFD2514185.1"/>
    </source>
</evidence>
<keyword evidence="2" id="KW-1185">Reference proteome</keyword>
<dbReference type="Proteomes" id="UP001597544">
    <property type="component" value="Unassembled WGS sequence"/>
</dbReference>
<comment type="caution">
    <text evidence="1">The sequence shown here is derived from an EMBL/GenBank/DDBJ whole genome shotgun (WGS) entry which is preliminary data.</text>
</comment>
<dbReference type="EMBL" id="JBHULU010000013">
    <property type="protein sequence ID" value="MFD2514185.1"/>
    <property type="molecule type" value="Genomic_DNA"/>
</dbReference>
<dbReference type="Pfam" id="PF18979">
    <property type="entry name" value="DUF5715"/>
    <property type="match status" value="1"/>
</dbReference>
<gene>
    <name evidence="1" type="ORF">ACFSRY_09930</name>
</gene>
<dbReference type="RefSeq" id="WP_377506257.1">
    <property type="nucleotide sequence ID" value="NZ_JBHULU010000013.1"/>
</dbReference>
<proteinExistence type="predicted"/>